<evidence type="ECO:0000313" key="3">
    <source>
        <dbReference type="EMBL" id="CAG2201101.1"/>
    </source>
</evidence>
<dbReference type="PROSITE" id="PS50041">
    <property type="entry name" value="C_TYPE_LECTIN_2"/>
    <property type="match status" value="1"/>
</dbReference>
<feature type="transmembrane region" description="Helical" evidence="1">
    <location>
        <begin position="12"/>
        <end position="30"/>
    </location>
</feature>
<dbReference type="InterPro" id="IPR001304">
    <property type="entry name" value="C-type_lectin-like"/>
</dbReference>
<dbReference type="Gene3D" id="3.50.4.10">
    <property type="entry name" value="Hepatocyte Growth Factor"/>
    <property type="match status" value="1"/>
</dbReference>
<dbReference type="SUPFAM" id="SSF57414">
    <property type="entry name" value="Hairpin loop containing domain-like"/>
    <property type="match status" value="1"/>
</dbReference>
<sequence>MSKMDNNNLIPYQVLIILLNFSTIVSSILLQATRQNTMDDQYHLEGAIDQFTSKSVIRCLSDCSSRLQCMSFFYNKDTMDCILHSDSFIYTVPTEQGDGWRFYLTEDVSGRCPSSNEFKYYRALDLCYSIHAPVQIDFTAIKTFCAGIGGELIRISSEQIQQYIQKVTAADPTERICIQGTDTIKPANWTFDDGTPMTYFNWDTVAGEPSGNRGRLEIFTDYKWHDLPSTSSNQCLRICERMRII</sequence>
<dbReference type="SUPFAM" id="SSF56436">
    <property type="entry name" value="C-type lectin-like"/>
    <property type="match status" value="1"/>
</dbReference>
<keyword evidence="1" id="KW-1133">Transmembrane helix</keyword>
<keyword evidence="1" id="KW-0472">Membrane</keyword>
<dbReference type="Pfam" id="PF00024">
    <property type="entry name" value="PAN_1"/>
    <property type="match status" value="1"/>
</dbReference>
<dbReference type="InterPro" id="IPR016187">
    <property type="entry name" value="CTDL_fold"/>
</dbReference>
<organism evidence="3 4">
    <name type="scientific">Mytilus edulis</name>
    <name type="common">Blue mussel</name>
    <dbReference type="NCBI Taxonomy" id="6550"/>
    <lineage>
        <taxon>Eukaryota</taxon>
        <taxon>Metazoa</taxon>
        <taxon>Spiralia</taxon>
        <taxon>Lophotrochozoa</taxon>
        <taxon>Mollusca</taxon>
        <taxon>Bivalvia</taxon>
        <taxon>Autobranchia</taxon>
        <taxon>Pteriomorphia</taxon>
        <taxon>Mytilida</taxon>
        <taxon>Mytiloidea</taxon>
        <taxon>Mytilidae</taxon>
        <taxon>Mytilinae</taxon>
        <taxon>Mytilus</taxon>
    </lineage>
</organism>
<proteinExistence type="predicted"/>
<dbReference type="SMART" id="SM00034">
    <property type="entry name" value="CLECT"/>
    <property type="match status" value="1"/>
</dbReference>
<dbReference type="InterPro" id="IPR016186">
    <property type="entry name" value="C-type_lectin-like/link_sf"/>
</dbReference>
<dbReference type="Proteomes" id="UP000683360">
    <property type="component" value="Unassembled WGS sequence"/>
</dbReference>
<name>A0A8S3QZ40_MYTED</name>
<evidence type="ECO:0000259" key="2">
    <source>
        <dbReference type="PROSITE" id="PS50041"/>
    </source>
</evidence>
<protein>
    <recommendedName>
        <fullName evidence="2">C-type lectin domain-containing protein</fullName>
    </recommendedName>
</protein>
<evidence type="ECO:0000256" key="1">
    <source>
        <dbReference type="SAM" id="Phobius"/>
    </source>
</evidence>
<dbReference type="OrthoDB" id="6057787at2759"/>
<dbReference type="Pfam" id="PF00059">
    <property type="entry name" value="Lectin_C"/>
    <property type="match status" value="1"/>
</dbReference>
<dbReference type="InterPro" id="IPR003609">
    <property type="entry name" value="Pan_app"/>
</dbReference>
<dbReference type="EMBL" id="CAJPWZ010000830">
    <property type="protein sequence ID" value="CAG2201101.1"/>
    <property type="molecule type" value="Genomic_DNA"/>
</dbReference>
<feature type="domain" description="C-type lectin" evidence="2">
    <location>
        <begin position="127"/>
        <end position="226"/>
    </location>
</feature>
<dbReference type="Gene3D" id="3.10.100.10">
    <property type="entry name" value="Mannose-Binding Protein A, subunit A"/>
    <property type="match status" value="1"/>
</dbReference>
<accession>A0A8S3QZ40</accession>
<evidence type="ECO:0000313" key="4">
    <source>
        <dbReference type="Proteomes" id="UP000683360"/>
    </source>
</evidence>
<comment type="caution">
    <text evidence="3">The sequence shown here is derived from an EMBL/GenBank/DDBJ whole genome shotgun (WGS) entry which is preliminary data.</text>
</comment>
<gene>
    <name evidence="3" type="ORF">MEDL_15737</name>
</gene>
<reference evidence="3" key="1">
    <citation type="submission" date="2021-03" db="EMBL/GenBank/DDBJ databases">
        <authorList>
            <person name="Bekaert M."/>
        </authorList>
    </citation>
    <scope>NUCLEOTIDE SEQUENCE</scope>
</reference>
<keyword evidence="4" id="KW-1185">Reference proteome</keyword>
<keyword evidence="1" id="KW-0812">Transmembrane</keyword>
<dbReference type="AlphaFoldDB" id="A0A8S3QZ40"/>